<dbReference type="InterPro" id="IPR042240">
    <property type="entry name" value="CHASE_sf"/>
</dbReference>
<evidence type="ECO:0008006" key="13">
    <source>
        <dbReference type="Google" id="ProtNLM"/>
    </source>
</evidence>
<evidence type="ECO:0000256" key="6">
    <source>
        <dbReference type="SAM" id="Phobius"/>
    </source>
</evidence>
<evidence type="ECO:0000256" key="5">
    <source>
        <dbReference type="ARBA" id="ARBA00023136"/>
    </source>
</evidence>
<dbReference type="Pfam" id="PF08447">
    <property type="entry name" value="PAS_3"/>
    <property type="match status" value="2"/>
</dbReference>
<feature type="domain" description="PAC" evidence="8">
    <location>
        <begin position="437"/>
        <end position="490"/>
    </location>
</feature>
<keyword evidence="4 6" id="KW-1133">Transmembrane helix</keyword>
<dbReference type="FunFam" id="3.30.70.270:FF:000001">
    <property type="entry name" value="Diguanylate cyclase domain protein"/>
    <property type="match status" value="1"/>
</dbReference>
<feature type="domain" description="PAS" evidence="7">
    <location>
        <begin position="361"/>
        <end position="433"/>
    </location>
</feature>
<sequence>MQAVQQDDSSRPRPVSRGCEAGTVFLLVFLVGLSLSAAAAYALEQNRRAQMQDQFQRLAGERVSRIANQFKTSQQQVESLSRHLSLAGDQGPGAFALATEHLLADSLGFIWMPRVTHEQRPAFEARLREQGGANGLREVDERGALRPAGVRDEYFPVRYVGSRHLGERLPGLDLASHPGRREILQRAREREGLVSTVLTLSPVTPYGQALVVMAPVLRAGELLGFVSSALLLDEVLAEHGSTEGLYTELWDLSDAEQPRLLHSAGEPAESSALEYHRMLPMADRLFAVSLRPQFAFMHQHGGSVGVWVFLLGGLVSLLAAGFLGSLLSERQRTRRLVAVRTAELQASQRELQTSQEELRLSERRWHFALEGAGDGVWDWECQTGRAYFSPTWKHMLGYADGEIEGTYQEWLELIHPLDRHQALRALERHMSGATESVAYEYRLYCKDGSWKWILSRGQVVLRDAQDQPLRMIGVHTDIDGRKHTELQLNRTLGELDALLRATTHVLIIATDLQGLIQRFNVGAERMLGYRAEQMIGQPIERLCRAEDLDDHAAPSGSRRSLQELTADCRTSQEWTYLRSDGGHLVVDLITTSIRDEYDQAVGYLGIATDATERRRSRAALEERDHLLQKLTQRVPGIIFQLHRAPNGHFSVPYASAALSGLYELDPTDVRSDAQRMFRLVHPEDYPRLRDGLQDSAQHLTLWQTELRCLLPSQGQRWFRCEAMPERGADGGVLWHGFLSDITPLKDTEQELRQLSETDGLTGVFNRRYFQERLAQAISLAGRREAGLSLLMFDIDHFKQINDQFGHAAGDRVLQACCQRLGARLRRSDLLCRLGGEEFAVLCAQTSLSQAATLAEALRALLAGESIEEVGRVTASFGVAQWHTGETADDLLNRADAALYAAKRAGRDQVRLAT</sequence>
<evidence type="ECO:0000313" key="11">
    <source>
        <dbReference type="EMBL" id="KHO65852.1"/>
    </source>
</evidence>
<proteinExistence type="predicted"/>
<evidence type="ECO:0000259" key="8">
    <source>
        <dbReference type="PROSITE" id="PS50113"/>
    </source>
</evidence>
<dbReference type="PROSITE" id="PS50112">
    <property type="entry name" value="PAS"/>
    <property type="match status" value="2"/>
</dbReference>
<dbReference type="Gene3D" id="3.30.70.270">
    <property type="match status" value="1"/>
</dbReference>
<evidence type="ECO:0000259" key="10">
    <source>
        <dbReference type="PROSITE" id="PS50887"/>
    </source>
</evidence>
<dbReference type="InterPro" id="IPR052155">
    <property type="entry name" value="Biofilm_reg_signaling"/>
</dbReference>
<dbReference type="CDD" id="cd01949">
    <property type="entry name" value="GGDEF"/>
    <property type="match status" value="1"/>
</dbReference>
<dbReference type="NCBIfam" id="TIGR00254">
    <property type="entry name" value="GGDEF"/>
    <property type="match status" value="1"/>
</dbReference>
<protein>
    <recommendedName>
        <fullName evidence="13">PAS domain S-box-containing protein/diguanylate cyclase (GGDEF) domain-containing protein</fullName>
    </recommendedName>
</protein>
<accession>A0A0B3C2T8</accession>
<dbReference type="InterPro" id="IPR035965">
    <property type="entry name" value="PAS-like_dom_sf"/>
</dbReference>
<dbReference type="PROSITE" id="PS50887">
    <property type="entry name" value="GGDEF"/>
    <property type="match status" value="1"/>
</dbReference>
<evidence type="ECO:0000259" key="7">
    <source>
        <dbReference type="PROSITE" id="PS50112"/>
    </source>
</evidence>
<dbReference type="NCBIfam" id="TIGR00229">
    <property type="entry name" value="sensory_box"/>
    <property type="match status" value="2"/>
</dbReference>
<reference evidence="11 12" key="1">
    <citation type="submission" date="2014-11" db="EMBL/GenBank/DDBJ databases">
        <title>Genome sequence of Pseudomonas tuomuerensis JCM 14085.</title>
        <authorList>
            <person name="Shin S.-K."/>
            <person name="Yi H."/>
        </authorList>
    </citation>
    <scope>NUCLEOTIDE SEQUENCE [LARGE SCALE GENOMIC DNA]</scope>
    <source>
        <strain evidence="11 12">JCM 14085</strain>
    </source>
</reference>
<comment type="subcellular location">
    <subcellularLocation>
        <location evidence="2">Cell inner membrane</location>
    </subcellularLocation>
</comment>
<feature type="transmembrane region" description="Helical" evidence="6">
    <location>
        <begin position="304"/>
        <end position="327"/>
    </location>
</feature>
<dbReference type="InterPro" id="IPR006189">
    <property type="entry name" value="CHASE_dom"/>
</dbReference>
<dbReference type="InterPro" id="IPR029787">
    <property type="entry name" value="Nucleotide_cyclase"/>
</dbReference>
<organism evidence="11 12">
    <name type="scientific">Pseudomonas flexibilis</name>
    <dbReference type="NCBI Taxonomy" id="706570"/>
    <lineage>
        <taxon>Bacteria</taxon>
        <taxon>Pseudomonadati</taxon>
        <taxon>Pseudomonadota</taxon>
        <taxon>Gammaproteobacteria</taxon>
        <taxon>Pseudomonadales</taxon>
        <taxon>Pseudomonadaceae</taxon>
        <taxon>Pseudomonas</taxon>
    </lineage>
</organism>
<dbReference type="CDD" id="cd00130">
    <property type="entry name" value="PAS"/>
    <property type="match status" value="3"/>
</dbReference>
<dbReference type="SMART" id="SM00086">
    <property type="entry name" value="PAC"/>
    <property type="match status" value="3"/>
</dbReference>
<evidence type="ECO:0000256" key="2">
    <source>
        <dbReference type="ARBA" id="ARBA00004533"/>
    </source>
</evidence>
<evidence type="ECO:0000256" key="3">
    <source>
        <dbReference type="ARBA" id="ARBA00022692"/>
    </source>
</evidence>
<dbReference type="InterPro" id="IPR000014">
    <property type="entry name" value="PAS"/>
</dbReference>
<dbReference type="SMART" id="SM01079">
    <property type="entry name" value="CHASE"/>
    <property type="match status" value="1"/>
</dbReference>
<dbReference type="InterPro" id="IPR043128">
    <property type="entry name" value="Rev_trsase/Diguanyl_cyclase"/>
</dbReference>
<dbReference type="AlphaFoldDB" id="A0A0B3C2T8"/>
<feature type="domain" description="CHASE" evidence="9">
    <location>
        <begin position="108"/>
        <end position="245"/>
    </location>
</feature>
<dbReference type="PROSITE" id="PS50839">
    <property type="entry name" value="CHASE"/>
    <property type="match status" value="1"/>
</dbReference>
<evidence type="ECO:0000313" key="12">
    <source>
        <dbReference type="Proteomes" id="UP000030980"/>
    </source>
</evidence>
<dbReference type="Pfam" id="PF03924">
    <property type="entry name" value="CHASE"/>
    <property type="match status" value="1"/>
</dbReference>
<dbReference type="InterPro" id="IPR013655">
    <property type="entry name" value="PAS_fold_3"/>
</dbReference>
<dbReference type="SUPFAM" id="SSF55073">
    <property type="entry name" value="Nucleotide cyclase"/>
    <property type="match status" value="1"/>
</dbReference>
<comment type="caution">
    <text evidence="11">The sequence shown here is derived from an EMBL/GenBank/DDBJ whole genome shotgun (WGS) entry which is preliminary data.</text>
</comment>
<dbReference type="InterPro" id="IPR001610">
    <property type="entry name" value="PAC"/>
</dbReference>
<dbReference type="GO" id="GO:0007165">
    <property type="term" value="P:signal transduction"/>
    <property type="evidence" value="ECO:0007669"/>
    <property type="project" value="UniProtKB-ARBA"/>
</dbReference>
<dbReference type="Gene3D" id="3.30.450.20">
    <property type="entry name" value="PAS domain"/>
    <property type="match status" value="3"/>
</dbReference>
<dbReference type="SMART" id="SM00091">
    <property type="entry name" value="PAS"/>
    <property type="match status" value="3"/>
</dbReference>
<dbReference type="GO" id="GO:0005886">
    <property type="term" value="C:plasma membrane"/>
    <property type="evidence" value="ECO:0007669"/>
    <property type="project" value="UniProtKB-SubCell"/>
</dbReference>
<gene>
    <name evidence="11" type="ORF">PT85_07385</name>
</gene>
<dbReference type="OrthoDB" id="9813903at2"/>
<dbReference type="InterPro" id="IPR000160">
    <property type="entry name" value="GGDEF_dom"/>
</dbReference>
<keyword evidence="3 6" id="KW-0812">Transmembrane</keyword>
<comment type="cofactor">
    <cofactor evidence="1">
        <name>Mg(2+)</name>
        <dbReference type="ChEBI" id="CHEBI:18420"/>
    </cofactor>
</comment>
<dbReference type="Gene3D" id="3.30.450.350">
    <property type="entry name" value="CHASE domain"/>
    <property type="match status" value="1"/>
</dbReference>
<feature type="domain" description="PAC" evidence="8">
    <location>
        <begin position="570"/>
        <end position="622"/>
    </location>
</feature>
<dbReference type="InterPro" id="IPR000700">
    <property type="entry name" value="PAS-assoc_C"/>
</dbReference>
<dbReference type="Pfam" id="PF00990">
    <property type="entry name" value="GGDEF"/>
    <property type="match status" value="1"/>
</dbReference>
<dbReference type="EMBL" id="JTAK01000002">
    <property type="protein sequence ID" value="KHO65852.1"/>
    <property type="molecule type" value="Genomic_DNA"/>
</dbReference>
<dbReference type="SUPFAM" id="SSF55785">
    <property type="entry name" value="PYP-like sensor domain (PAS domain)"/>
    <property type="match status" value="3"/>
</dbReference>
<dbReference type="PROSITE" id="PS50113">
    <property type="entry name" value="PAC"/>
    <property type="match status" value="2"/>
</dbReference>
<dbReference type="SMART" id="SM00267">
    <property type="entry name" value="GGDEF"/>
    <property type="match status" value="1"/>
</dbReference>
<feature type="domain" description="PAS" evidence="7">
    <location>
        <begin position="491"/>
        <end position="537"/>
    </location>
</feature>
<dbReference type="PANTHER" id="PTHR44757">
    <property type="entry name" value="DIGUANYLATE CYCLASE DGCP"/>
    <property type="match status" value="1"/>
</dbReference>
<keyword evidence="5 6" id="KW-0472">Membrane</keyword>
<dbReference type="Pfam" id="PF13426">
    <property type="entry name" value="PAS_9"/>
    <property type="match status" value="1"/>
</dbReference>
<evidence type="ECO:0000256" key="4">
    <source>
        <dbReference type="ARBA" id="ARBA00022989"/>
    </source>
</evidence>
<keyword evidence="12" id="KW-1185">Reference proteome</keyword>
<feature type="transmembrane region" description="Helical" evidence="6">
    <location>
        <begin position="21"/>
        <end position="43"/>
    </location>
</feature>
<dbReference type="Proteomes" id="UP000030980">
    <property type="component" value="Unassembled WGS sequence"/>
</dbReference>
<name>A0A0B3C2T8_9PSED</name>
<evidence type="ECO:0000259" key="9">
    <source>
        <dbReference type="PROSITE" id="PS50839"/>
    </source>
</evidence>
<dbReference type="STRING" id="706570.PT85_07385"/>
<dbReference type="PANTHER" id="PTHR44757:SF2">
    <property type="entry name" value="BIOFILM ARCHITECTURE MAINTENANCE PROTEIN MBAA"/>
    <property type="match status" value="1"/>
</dbReference>
<dbReference type="GO" id="GO:0003824">
    <property type="term" value="F:catalytic activity"/>
    <property type="evidence" value="ECO:0007669"/>
    <property type="project" value="UniProtKB-ARBA"/>
</dbReference>
<feature type="domain" description="GGDEF" evidence="10">
    <location>
        <begin position="785"/>
        <end position="913"/>
    </location>
</feature>
<evidence type="ECO:0000256" key="1">
    <source>
        <dbReference type="ARBA" id="ARBA00001946"/>
    </source>
</evidence>